<dbReference type="KEGG" id="apln:112906731"/>
<dbReference type="PANTHER" id="PTHR35076">
    <property type="entry name" value="TUBULIN EPSILON AND DELTA COMPLEX PROTEIN 1"/>
    <property type="match status" value="1"/>
</dbReference>
<dbReference type="Proteomes" id="UP000192223">
    <property type="component" value="Unplaced"/>
</dbReference>
<dbReference type="AlphaFoldDB" id="A0A7F5RMJ8"/>
<dbReference type="InterPro" id="IPR027996">
    <property type="entry name" value="TEDC1_dom"/>
</dbReference>
<evidence type="ECO:0000313" key="4">
    <source>
        <dbReference type="RefSeq" id="XP_025837256.1"/>
    </source>
</evidence>
<accession>A0A7F5RMJ8</accession>
<evidence type="ECO:0000259" key="1">
    <source>
        <dbReference type="Pfam" id="PF14970"/>
    </source>
</evidence>
<keyword evidence="2" id="KW-1185">Reference proteome</keyword>
<dbReference type="GeneID" id="112906731"/>
<dbReference type="OrthoDB" id="9906141at2759"/>
<dbReference type="InterPro" id="IPR043535">
    <property type="entry name" value="TEDC1"/>
</dbReference>
<dbReference type="PANTHER" id="PTHR35076:SF1">
    <property type="entry name" value="TUBULIN EPSILON AND DELTA COMPLEX PROTEIN 1"/>
    <property type="match status" value="1"/>
</dbReference>
<dbReference type="KEGG" id="apln:108740483"/>
<dbReference type="RefSeq" id="XP_025837254.1">
    <property type="nucleotide sequence ID" value="XM_025981469.1"/>
</dbReference>
<proteinExistence type="predicted"/>
<evidence type="ECO:0000313" key="3">
    <source>
        <dbReference type="RefSeq" id="XP_025837254.1"/>
    </source>
</evidence>
<organism evidence="2 3">
    <name type="scientific">Agrilus planipennis</name>
    <name type="common">Emerald ash borer</name>
    <name type="synonym">Agrilus marcopoli</name>
    <dbReference type="NCBI Taxonomy" id="224129"/>
    <lineage>
        <taxon>Eukaryota</taxon>
        <taxon>Metazoa</taxon>
        <taxon>Ecdysozoa</taxon>
        <taxon>Arthropoda</taxon>
        <taxon>Hexapoda</taxon>
        <taxon>Insecta</taxon>
        <taxon>Pterygota</taxon>
        <taxon>Neoptera</taxon>
        <taxon>Endopterygota</taxon>
        <taxon>Coleoptera</taxon>
        <taxon>Polyphaga</taxon>
        <taxon>Elateriformia</taxon>
        <taxon>Buprestoidea</taxon>
        <taxon>Buprestidae</taxon>
        <taxon>Agrilinae</taxon>
        <taxon>Agrilus</taxon>
    </lineage>
</organism>
<evidence type="ECO:0000313" key="2">
    <source>
        <dbReference type="Proteomes" id="UP000192223"/>
    </source>
</evidence>
<protein>
    <submittedName>
        <fullName evidence="4">Uncharacterized protein LOC108740483 isoform X1</fullName>
    </submittedName>
    <submittedName>
        <fullName evidence="3">Uncharacterized protein LOC112906731 isoform X1</fullName>
    </submittedName>
</protein>
<sequence length="245" mass="28712">MAIVKHTVAVLCKHLNFLYDLELKSETFRQAKFNKCEEKSIEQFWNVLSALGNCEFDNETNKIKDFLNKLGYTRSKFYDLDLNTTNARELLFALAFIISKGELDRIVKKKCQKSLFHIDSTLRDSKNDINFSLNALKDENDLANSIEWIKGKANYNKTVAKEYELSINNVLEKLDKISTFNFNLCLSQLRALNDMEYARLFLNNTKEIIQMLDNHDQWLKKEAAFWEWMNTVIIEDQKGNNSLRP</sequence>
<reference evidence="3 4" key="1">
    <citation type="submission" date="2025-04" db="UniProtKB">
        <authorList>
            <consortium name="RefSeq"/>
        </authorList>
    </citation>
    <scope>IDENTIFICATION</scope>
    <source>
        <tissue evidence="3 4">Entire body</tissue>
    </source>
</reference>
<dbReference type="Pfam" id="PF14970">
    <property type="entry name" value="TEDC1"/>
    <property type="match status" value="1"/>
</dbReference>
<feature type="domain" description="Tubulin epsilon and delta complex protein 1" evidence="1">
    <location>
        <begin position="71"/>
        <end position="233"/>
    </location>
</feature>
<gene>
    <name evidence="3" type="primary">LOC112906731</name>
    <name evidence="4" type="synonym">LOC108740483</name>
</gene>
<name>A0A7F5RMJ8_AGRPL</name>
<dbReference type="RefSeq" id="XP_025837256.1">
    <property type="nucleotide sequence ID" value="XM_025981471.1"/>
</dbReference>